<dbReference type="EMBL" id="CP042425">
    <property type="protein sequence ID" value="QEL18617.1"/>
    <property type="molecule type" value="Genomic_DNA"/>
</dbReference>
<organism evidence="2 3">
    <name type="scientific">Limnoglobus roseus</name>
    <dbReference type="NCBI Taxonomy" id="2598579"/>
    <lineage>
        <taxon>Bacteria</taxon>
        <taxon>Pseudomonadati</taxon>
        <taxon>Planctomycetota</taxon>
        <taxon>Planctomycetia</taxon>
        <taxon>Gemmatales</taxon>
        <taxon>Gemmataceae</taxon>
        <taxon>Limnoglobus</taxon>
    </lineage>
</organism>
<accession>A0A5C1AKA9</accession>
<sequence>MADVLADDPPPATSPETADPFCPEHVAELAGSGIPPEFALAAGWQTEFDATINGNTLNWKGPADAIGPCLRIPYFDPDGRPMRFTAPGWNWPSRSVPKGRTLSLWT</sequence>
<proteinExistence type="predicted"/>
<keyword evidence="3" id="KW-1185">Reference proteome</keyword>
<dbReference type="KEGG" id="lrs:PX52LOC_05650"/>
<evidence type="ECO:0000313" key="3">
    <source>
        <dbReference type="Proteomes" id="UP000324974"/>
    </source>
</evidence>
<reference evidence="3" key="1">
    <citation type="submission" date="2019-08" db="EMBL/GenBank/DDBJ databases">
        <title>Limnoglobus roseus gen. nov., sp. nov., a novel freshwater planctomycete with a giant genome from the family Gemmataceae.</title>
        <authorList>
            <person name="Kulichevskaya I.S."/>
            <person name="Naumoff D.G."/>
            <person name="Miroshnikov K."/>
            <person name="Ivanova A."/>
            <person name="Philippov D.A."/>
            <person name="Hakobyan A."/>
            <person name="Rijpstra I.C."/>
            <person name="Sinninghe Damste J.S."/>
            <person name="Liesack W."/>
            <person name="Dedysh S.N."/>
        </authorList>
    </citation>
    <scope>NUCLEOTIDE SEQUENCE [LARGE SCALE GENOMIC DNA]</scope>
    <source>
        <strain evidence="3">PX52</strain>
    </source>
</reference>
<dbReference type="Proteomes" id="UP000324974">
    <property type="component" value="Chromosome"/>
</dbReference>
<evidence type="ECO:0000256" key="1">
    <source>
        <dbReference type="SAM" id="MobiDB-lite"/>
    </source>
</evidence>
<feature type="region of interest" description="Disordered" evidence="1">
    <location>
        <begin position="1"/>
        <end position="21"/>
    </location>
</feature>
<gene>
    <name evidence="2" type="ORF">PX52LOC_05650</name>
</gene>
<protein>
    <submittedName>
        <fullName evidence="2">Uncharacterized protein</fullName>
    </submittedName>
</protein>
<name>A0A5C1AKA9_9BACT</name>
<evidence type="ECO:0000313" key="2">
    <source>
        <dbReference type="EMBL" id="QEL18617.1"/>
    </source>
</evidence>
<dbReference type="AlphaFoldDB" id="A0A5C1AKA9"/>
<dbReference type="RefSeq" id="WP_149113100.1">
    <property type="nucleotide sequence ID" value="NZ_CP042425.1"/>
</dbReference>